<dbReference type="Gene3D" id="3.30.1370.110">
    <property type="match status" value="1"/>
</dbReference>
<dbReference type="PANTHER" id="PTHR35562:SF2">
    <property type="entry name" value="DNA ENDONUCLEASE SMRA-RELATED"/>
    <property type="match status" value="1"/>
</dbReference>
<protein>
    <submittedName>
        <fullName evidence="2">Smr/MutS family protein</fullName>
    </submittedName>
</protein>
<comment type="caution">
    <text evidence="2">The sequence shown here is derived from an EMBL/GenBank/DDBJ whole genome shotgun (WGS) entry which is preliminary data.</text>
</comment>
<organism evidence="2 3">
    <name type="scientific">Marinobacterium maritimum</name>
    <dbReference type="NCBI Taxonomy" id="500162"/>
    <lineage>
        <taxon>Bacteria</taxon>
        <taxon>Pseudomonadati</taxon>
        <taxon>Pseudomonadota</taxon>
        <taxon>Gammaproteobacteria</taxon>
        <taxon>Oceanospirillales</taxon>
        <taxon>Oceanospirillaceae</taxon>
        <taxon>Marinobacterium</taxon>
    </lineage>
</organism>
<dbReference type="SUPFAM" id="SSF160443">
    <property type="entry name" value="SMR domain-like"/>
    <property type="match status" value="1"/>
</dbReference>
<dbReference type="EMBL" id="BAAAET010000001">
    <property type="protein sequence ID" value="GAA0684042.1"/>
    <property type="molecule type" value="Genomic_DNA"/>
</dbReference>
<dbReference type="InterPro" id="IPR002625">
    <property type="entry name" value="Smr_dom"/>
</dbReference>
<gene>
    <name evidence="2" type="ORF">GCM10009104_06650</name>
</gene>
<reference evidence="2 3" key="1">
    <citation type="journal article" date="2019" name="Int. J. Syst. Evol. Microbiol.">
        <title>The Global Catalogue of Microorganisms (GCM) 10K type strain sequencing project: providing services to taxonomists for standard genome sequencing and annotation.</title>
        <authorList>
            <consortium name="The Broad Institute Genomics Platform"/>
            <consortium name="The Broad Institute Genome Sequencing Center for Infectious Disease"/>
            <person name="Wu L."/>
            <person name="Ma J."/>
        </authorList>
    </citation>
    <scope>NUCLEOTIDE SEQUENCE [LARGE SCALE GENOMIC DNA]</scope>
    <source>
        <strain evidence="2 3">JCM 15134</strain>
    </source>
</reference>
<dbReference type="SMART" id="SM00463">
    <property type="entry name" value="SMR"/>
    <property type="match status" value="1"/>
</dbReference>
<evidence type="ECO:0000259" key="1">
    <source>
        <dbReference type="PROSITE" id="PS50828"/>
    </source>
</evidence>
<keyword evidence="3" id="KW-1185">Reference proteome</keyword>
<name>A0ABN1I3C2_9GAMM</name>
<dbReference type="PANTHER" id="PTHR35562">
    <property type="entry name" value="DNA ENDONUCLEASE SMRA-RELATED"/>
    <property type="match status" value="1"/>
</dbReference>
<accession>A0ABN1I3C2</accession>
<evidence type="ECO:0000313" key="2">
    <source>
        <dbReference type="EMBL" id="GAA0684042.1"/>
    </source>
</evidence>
<dbReference type="Pfam" id="PF01713">
    <property type="entry name" value="Smr"/>
    <property type="match status" value="1"/>
</dbReference>
<evidence type="ECO:0000313" key="3">
    <source>
        <dbReference type="Proteomes" id="UP001499915"/>
    </source>
</evidence>
<proteinExistence type="predicted"/>
<dbReference type="PROSITE" id="PS50828">
    <property type="entry name" value="SMR"/>
    <property type="match status" value="1"/>
</dbReference>
<dbReference type="InterPro" id="IPR036063">
    <property type="entry name" value="Smr_dom_sf"/>
</dbReference>
<sequence>MNAMSYPTDTDSDDNLDFNSAMQGVKPLSHDRHIEPAILKPKLKVTSDQASRYRRAAAAEEIEQVIDGLSSEASEIVESHDELLFAAPGVQIRMLKRLRQGHIPWEAGLDLHGYTVDQARDELSAFIRDAARQQLRAVIVVHGKAHTQPGQPALLKSCVNDWLRQLDPVLAFCSAQAKDGGTGAVYILLRRDR</sequence>
<feature type="domain" description="Smr" evidence="1">
    <location>
        <begin position="109"/>
        <end position="190"/>
    </location>
</feature>
<dbReference type="Proteomes" id="UP001499915">
    <property type="component" value="Unassembled WGS sequence"/>
</dbReference>